<accession>A0A9W7CA01</accession>
<dbReference type="EMBL" id="BRXY01000629">
    <property type="protein sequence ID" value="GMI02722.1"/>
    <property type="molecule type" value="Genomic_DNA"/>
</dbReference>
<sequence>MRGKLLRLRQLKDLMGTLDETLSMVMRTPDESLNLKALTRTLDETEVGSFQGVVGVETLDILHGIEEHACKSLHFD</sequence>
<organism evidence="1 2">
    <name type="scientific">Triparma strigata</name>
    <dbReference type="NCBI Taxonomy" id="1606541"/>
    <lineage>
        <taxon>Eukaryota</taxon>
        <taxon>Sar</taxon>
        <taxon>Stramenopiles</taxon>
        <taxon>Ochrophyta</taxon>
        <taxon>Bolidophyceae</taxon>
        <taxon>Parmales</taxon>
        <taxon>Triparmaceae</taxon>
        <taxon>Triparma</taxon>
    </lineage>
</organism>
<reference evidence="2" key="1">
    <citation type="journal article" date="2023" name="Commun. Biol.">
        <title>Genome analysis of Parmales, the sister group of diatoms, reveals the evolutionary specialization of diatoms from phago-mixotrophs to photoautotrophs.</title>
        <authorList>
            <person name="Ban H."/>
            <person name="Sato S."/>
            <person name="Yoshikawa S."/>
            <person name="Yamada K."/>
            <person name="Nakamura Y."/>
            <person name="Ichinomiya M."/>
            <person name="Sato N."/>
            <person name="Blanc-Mathieu R."/>
            <person name="Endo H."/>
            <person name="Kuwata A."/>
            <person name="Ogata H."/>
        </authorList>
    </citation>
    <scope>NUCLEOTIDE SEQUENCE [LARGE SCALE GENOMIC DNA]</scope>
    <source>
        <strain evidence="2">NIES 3701</strain>
    </source>
</reference>
<proteinExistence type="predicted"/>
<dbReference type="Proteomes" id="UP001165085">
    <property type="component" value="Unassembled WGS sequence"/>
</dbReference>
<evidence type="ECO:0000313" key="1">
    <source>
        <dbReference type="EMBL" id="GMI02722.1"/>
    </source>
</evidence>
<comment type="caution">
    <text evidence="1">The sequence shown here is derived from an EMBL/GenBank/DDBJ whole genome shotgun (WGS) entry which is preliminary data.</text>
</comment>
<protein>
    <submittedName>
        <fullName evidence="1">Uncharacterized protein</fullName>
    </submittedName>
</protein>
<dbReference type="AlphaFoldDB" id="A0A9W7CA01"/>
<gene>
    <name evidence="1" type="ORF">TrST_g11829</name>
</gene>
<keyword evidence="2" id="KW-1185">Reference proteome</keyword>
<name>A0A9W7CA01_9STRA</name>
<evidence type="ECO:0000313" key="2">
    <source>
        <dbReference type="Proteomes" id="UP001165085"/>
    </source>
</evidence>